<dbReference type="InterPro" id="IPR016135">
    <property type="entry name" value="UBQ-conjugating_enzyme/RWD"/>
</dbReference>
<protein>
    <recommendedName>
        <fullName evidence="9">RWD domain-containing protein</fullName>
    </recommendedName>
</protein>
<reference evidence="8" key="1">
    <citation type="journal article" date="2015" name="Proc. Natl. Acad. Sci. U.S.A.">
        <title>Genome sequence of the Asian Tiger mosquito, Aedes albopictus, reveals insights into its biology, genetics, and evolution.</title>
        <authorList>
            <person name="Chen X.G."/>
            <person name="Jiang X."/>
            <person name="Gu J."/>
            <person name="Xu M."/>
            <person name="Wu Y."/>
            <person name="Deng Y."/>
            <person name="Zhang C."/>
            <person name="Bonizzoni M."/>
            <person name="Dermauw W."/>
            <person name="Vontas J."/>
            <person name="Armbruster P."/>
            <person name="Huang X."/>
            <person name="Yang Y."/>
            <person name="Zhang H."/>
            <person name="He W."/>
            <person name="Peng H."/>
            <person name="Liu Y."/>
            <person name="Wu K."/>
            <person name="Chen J."/>
            <person name="Lirakis M."/>
            <person name="Topalis P."/>
            <person name="Van Leeuwen T."/>
            <person name="Hall A.B."/>
            <person name="Jiang X."/>
            <person name="Thorpe C."/>
            <person name="Mueller R.L."/>
            <person name="Sun C."/>
            <person name="Waterhouse R.M."/>
            <person name="Yan G."/>
            <person name="Tu Z.J."/>
            <person name="Fang X."/>
            <person name="James A.A."/>
        </authorList>
    </citation>
    <scope>NUCLEOTIDE SEQUENCE [LARGE SCALE GENOMIC DNA]</scope>
    <source>
        <strain evidence="8">Foshan</strain>
    </source>
</reference>
<accession>A0ABM1YAY0</accession>
<evidence type="ECO:0008006" key="9">
    <source>
        <dbReference type="Google" id="ProtNLM"/>
    </source>
</evidence>
<evidence type="ECO:0000256" key="4">
    <source>
        <dbReference type="SAM" id="MobiDB-lite"/>
    </source>
</evidence>
<evidence type="ECO:0000256" key="1">
    <source>
        <dbReference type="ARBA" id="ARBA00022771"/>
    </source>
</evidence>
<proteinExistence type="predicted"/>
<reference evidence="7" key="2">
    <citation type="submission" date="2025-05" db="UniProtKB">
        <authorList>
            <consortium name="EnsemblMetazoa"/>
        </authorList>
    </citation>
    <scope>IDENTIFICATION</scope>
    <source>
        <strain evidence="7">Foshan</strain>
    </source>
</reference>
<feature type="domain" description="RWD" evidence="6">
    <location>
        <begin position="6"/>
        <end position="115"/>
    </location>
</feature>
<dbReference type="SMART" id="SM00591">
    <property type="entry name" value="RWD"/>
    <property type="match status" value="1"/>
</dbReference>
<dbReference type="SUPFAM" id="SSF57850">
    <property type="entry name" value="RING/U-box"/>
    <property type="match status" value="1"/>
</dbReference>
<keyword evidence="2" id="KW-0862">Zinc</keyword>
<dbReference type="PROSITE" id="PS50089">
    <property type="entry name" value="ZF_RING_2"/>
    <property type="match status" value="1"/>
</dbReference>
<dbReference type="Gene3D" id="3.30.40.10">
    <property type="entry name" value="Zinc/RING finger domain, C3HC4 (zinc finger)"/>
    <property type="match status" value="1"/>
</dbReference>
<dbReference type="InterPro" id="IPR006575">
    <property type="entry name" value="RWD_dom"/>
</dbReference>
<evidence type="ECO:0000259" key="6">
    <source>
        <dbReference type="PROSITE" id="PS50908"/>
    </source>
</evidence>
<feature type="domain" description="RING-type" evidence="5">
    <location>
        <begin position="122"/>
        <end position="186"/>
    </location>
</feature>
<organism evidence="7 8">
    <name type="scientific">Aedes albopictus</name>
    <name type="common">Asian tiger mosquito</name>
    <name type="synonym">Stegomyia albopicta</name>
    <dbReference type="NCBI Taxonomy" id="7160"/>
    <lineage>
        <taxon>Eukaryota</taxon>
        <taxon>Metazoa</taxon>
        <taxon>Ecdysozoa</taxon>
        <taxon>Arthropoda</taxon>
        <taxon>Hexapoda</taxon>
        <taxon>Insecta</taxon>
        <taxon>Pterygota</taxon>
        <taxon>Neoptera</taxon>
        <taxon>Endopterygota</taxon>
        <taxon>Diptera</taxon>
        <taxon>Nematocera</taxon>
        <taxon>Culicoidea</taxon>
        <taxon>Culicidae</taxon>
        <taxon>Culicinae</taxon>
        <taxon>Aedini</taxon>
        <taxon>Aedes</taxon>
        <taxon>Stegomyia</taxon>
    </lineage>
</organism>
<dbReference type="Gene3D" id="3.10.110.10">
    <property type="entry name" value="Ubiquitin Conjugating Enzyme"/>
    <property type="match status" value="1"/>
</dbReference>
<evidence type="ECO:0000256" key="3">
    <source>
        <dbReference type="PROSITE-ProRule" id="PRU00175"/>
    </source>
</evidence>
<dbReference type="CDD" id="cd23818">
    <property type="entry name" value="RWD_RNF25"/>
    <property type="match status" value="1"/>
</dbReference>
<dbReference type="EnsemblMetazoa" id="AALFPA23_007452.R9904">
    <property type="protein sequence ID" value="AALFPA23_007452.P9904"/>
    <property type="gene ID" value="AALFPA23_007452"/>
</dbReference>
<feature type="compositionally biased region" description="Basic residues" evidence="4">
    <location>
        <begin position="349"/>
        <end position="379"/>
    </location>
</feature>
<feature type="compositionally biased region" description="Low complexity" evidence="4">
    <location>
        <begin position="384"/>
        <end position="397"/>
    </location>
</feature>
<dbReference type="InterPro" id="IPR001841">
    <property type="entry name" value="Znf_RING"/>
</dbReference>
<dbReference type="InterPro" id="IPR013083">
    <property type="entry name" value="Znf_RING/FYVE/PHD"/>
</dbReference>
<dbReference type="SUPFAM" id="SSF54495">
    <property type="entry name" value="UBC-like"/>
    <property type="match status" value="1"/>
</dbReference>
<feature type="compositionally biased region" description="Polar residues" evidence="4">
    <location>
        <begin position="276"/>
        <end position="295"/>
    </location>
</feature>
<dbReference type="CDD" id="cd16470">
    <property type="entry name" value="RING-H2_RNF25"/>
    <property type="match status" value="1"/>
</dbReference>
<keyword evidence="1 3" id="KW-0479">Metal-binding</keyword>
<evidence type="ECO:0000259" key="5">
    <source>
        <dbReference type="PROSITE" id="PS50089"/>
    </source>
</evidence>
<dbReference type="Pfam" id="PF05773">
    <property type="entry name" value="RWD"/>
    <property type="match status" value="1"/>
</dbReference>
<evidence type="ECO:0000313" key="7">
    <source>
        <dbReference type="EnsemblMetazoa" id="AALFPA23_007452.P9904"/>
    </source>
</evidence>
<keyword evidence="8" id="KW-1185">Reference proteome</keyword>
<dbReference type="SMART" id="SM00184">
    <property type="entry name" value="RING"/>
    <property type="match status" value="1"/>
</dbReference>
<dbReference type="GeneID" id="109428880"/>
<feature type="region of interest" description="Disordered" evidence="4">
    <location>
        <begin position="269"/>
        <end position="411"/>
    </location>
</feature>
<evidence type="ECO:0000256" key="2">
    <source>
        <dbReference type="ARBA" id="ARBA00022833"/>
    </source>
</evidence>
<dbReference type="Proteomes" id="UP000069940">
    <property type="component" value="Unassembled WGS sequence"/>
</dbReference>
<dbReference type="RefSeq" id="XP_019560263.3">
    <property type="nucleotide sequence ID" value="XM_019704718.3"/>
</dbReference>
<evidence type="ECO:0000313" key="8">
    <source>
        <dbReference type="Proteomes" id="UP000069940"/>
    </source>
</evidence>
<keyword evidence="1 3" id="KW-0863">Zinc-finger</keyword>
<dbReference type="PROSITE" id="PS50908">
    <property type="entry name" value="RWD"/>
    <property type="match status" value="1"/>
</dbReference>
<dbReference type="InterPro" id="IPR039133">
    <property type="entry name" value="RNF25"/>
</dbReference>
<name>A0ABM1YAY0_AEDAL</name>
<feature type="compositionally biased region" description="Polar residues" evidence="4">
    <location>
        <begin position="398"/>
        <end position="411"/>
    </location>
</feature>
<dbReference type="PANTHER" id="PTHR13198:SF4">
    <property type="entry name" value="E3 UBIQUITIN-PROTEIN LIGASE RNF25"/>
    <property type="match status" value="1"/>
</dbReference>
<sequence length="411" mass="45347">MDALIDEVESLEAILMDDVKITRNSSGIPEMIETTVFPTVGEEVDSQYVCITLQVLPGPTYPDVKPTIRLKNPRGLDDHIINNIESAVRQKLDESVGQPVVFDLIDIIREHLTESNLPSGQCVICLYGFQEGDAFTKTVCYHYLHSHCLACHLNASKRNYDEELSKMPVWKQKETKPYQAQCPVCREPIEVEVEPLSKCRPPSELINAPKFRVTDELKTLQAQMSRLYLHQKSRGGIIDLDAEEGNVIAIETEGANNETSKVTNEVLHENPPMENQPVQQLHKQNNASSAHNQPPAQHDRGNSSRHFGAGPGGSRNQQGNHRANRAPQNGPGPAPVEMADGSPQPQQHNSHHHHRGGHRHRRGGHHHHHYHHGGGHRHRGGSDSGATSANATGTAAGQKNSVNNSCASNAR</sequence>
<dbReference type="PANTHER" id="PTHR13198">
    <property type="entry name" value="RING FINGER PROTEIN 25"/>
    <property type="match status" value="1"/>
</dbReference>